<keyword evidence="2" id="KW-0963">Cytoplasm</keyword>
<dbReference type="PRINTS" id="PR00706">
    <property type="entry name" value="PYROGLUPTASE"/>
</dbReference>
<keyword evidence="4" id="KW-0378">Hydrolase</keyword>
<dbReference type="GO" id="GO:0016920">
    <property type="term" value="F:pyroglutamyl-peptidase activity"/>
    <property type="evidence" value="ECO:0007669"/>
    <property type="project" value="InterPro"/>
</dbReference>
<dbReference type="PANTHER" id="PTHR23402">
    <property type="entry name" value="PROTEASE FAMILY C15 PYROGLUTAMYL-PEPTIDASE I-RELATED"/>
    <property type="match status" value="1"/>
</dbReference>
<evidence type="ECO:0000256" key="3">
    <source>
        <dbReference type="ARBA" id="ARBA00022670"/>
    </source>
</evidence>
<dbReference type="EMBL" id="BNJQ01000001">
    <property type="protein sequence ID" value="GHP01505.1"/>
    <property type="molecule type" value="Genomic_DNA"/>
</dbReference>
<sequence length="210" mass="23098">MVVRVHVTAFGAFEGVAANPTVDIIQRLVQENALQSKQAETLDVDAKLCAAWCSKQTRDDDMPSVYIHLGVKQSATSPQIELEACARNCADFPVPDNANYQPTNERIDDAFESDAILRTRLDVDEMCKSLSAKGYQAKVSQDAGRYVCNYTYWHSLNACRTNPLHHALFIHVPDTNVMPVSDTTAAVCEVIALACASVEAKLPSCLCDRF</sequence>
<reference evidence="6" key="1">
    <citation type="submission" date="2020-10" db="EMBL/GenBank/DDBJ databases">
        <title>Unveiling of a novel bifunctional photoreceptor, Dualchrome1, isolated from a cosmopolitan green alga.</title>
        <authorList>
            <person name="Suzuki S."/>
            <person name="Kawachi M."/>
        </authorList>
    </citation>
    <scope>NUCLEOTIDE SEQUENCE</scope>
    <source>
        <strain evidence="6">NIES 2893</strain>
    </source>
</reference>
<dbReference type="PANTHER" id="PTHR23402:SF1">
    <property type="entry name" value="PYROGLUTAMYL-PEPTIDASE I"/>
    <property type="match status" value="1"/>
</dbReference>
<dbReference type="Pfam" id="PF01470">
    <property type="entry name" value="Peptidase_C15"/>
    <property type="match status" value="1"/>
</dbReference>
<dbReference type="Proteomes" id="UP000660262">
    <property type="component" value="Unassembled WGS sequence"/>
</dbReference>
<keyword evidence="3" id="KW-0645">Protease</keyword>
<dbReference type="InterPro" id="IPR016125">
    <property type="entry name" value="Peptidase_C15-like"/>
</dbReference>
<dbReference type="GO" id="GO:0005829">
    <property type="term" value="C:cytosol"/>
    <property type="evidence" value="ECO:0007669"/>
    <property type="project" value="InterPro"/>
</dbReference>
<name>A0A830H325_9CHLO</name>
<dbReference type="PIRSF" id="PIRSF015592">
    <property type="entry name" value="Prld-crbxl_pptds"/>
    <property type="match status" value="1"/>
</dbReference>
<dbReference type="GO" id="GO:0006508">
    <property type="term" value="P:proteolysis"/>
    <property type="evidence" value="ECO:0007669"/>
    <property type="project" value="UniProtKB-KW"/>
</dbReference>
<keyword evidence="5" id="KW-0788">Thiol protease</keyword>
<evidence type="ECO:0000256" key="2">
    <source>
        <dbReference type="ARBA" id="ARBA00022490"/>
    </source>
</evidence>
<evidence type="ECO:0000256" key="4">
    <source>
        <dbReference type="ARBA" id="ARBA00022801"/>
    </source>
</evidence>
<comment type="similarity">
    <text evidence="1">Belongs to the peptidase C15 family.</text>
</comment>
<dbReference type="OrthoDB" id="407146at2759"/>
<dbReference type="AlphaFoldDB" id="A0A830H325"/>
<dbReference type="InterPro" id="IPR036440">
    <property type="entry name" value="Peptidase_C15-like_sf"/>
</dbReference>
<dbReference type="SUPFAM" id="SSF53182">
    <property type="entry name" value="Pyrrolidone carboxyl peptidase (pyroglutamate aminopeptidase)"/>
    <property type="match status" value="1"/>
</dbReference>
<gene>
    <name evidence="6" type="ORF">PPROV_000026100</name>
</gene>
<comment type="caution">
    <text evidence="6">The sequence shown here is derived from an EMBL/GenBank/DDBJ whole genome shotgun (WGS) entry which is preliminary data.</text>
</comment>
<dbReference type="InterPro" id="IPR000816">
    <property type="entry name" value="Peptidase_C15"/>
</dbReference>
<evidence type="ECO:0000313" key="7">
    <source>
        <dbReference type="Proteomes" id="UP000660262"/>
    </source>
</evidence>
<organism evidence="6 7">
    <name type="scientific">Pycnococcus provasolii</name>
    <dbReference type="NCBI Taxonomy" id="41880"/>
    <lineage>
        <taxon>Eukaryota</taxon>
        <taxon>Viridiplantae</taxon>
        <taxon>Chlorophyta</taxon>
        <taxon>Pseudoscourfieldiophyceae</taxon>
        <taxon>Pseudoscourfieldiales</taxon>
        <taxon>Pycnococcaceae</taxon>
        <taxon>Pycnococcus</taxon>
    </lineage>
</organism>
<accession>A0A830H325</accession>
<protein>
    <submittedName>
        <fullName evidence="6">Pyroglutamyl-peptidase 1</fullName>
    </submittedName>
</protein>
<dbReference type="Gene3D" id="3.40.630.20">
    <property type="entry name" value="Peptidase C15, pyroglutamyl peptidase I-like"/>
    <property type="match status" value="1"/>
</dbReference>
<proteinExistence type="inferred from homology"/>
<evidence type="ECO:0000256" key="1">
    <source>
        <dbReference type="ARBA" id="ARBA00006641"/>
    </source>
</evidence>
<evidence type="ECO:0000313" key="6">
    <source>
        <dbReference type="EMBL" id="GHP01505.1"/>
    </source>
</evidence>
<keyword evidence="7" id="KW-1185">Reference proteome</keyword>
<evidence type="ECO:0000256" key="5">
    <source>
        <dbReference type="ARBA" id="ARBA00022807"/>
    </source>
</evidence>